<protein>
    <submittedName>
        <fullName evidence="1">Uncharacterized protein</fullName>
    </submittedName>
</protein>
<evidence type="ECO:0000313" key="1">
    <source>
        <dbReference type="EMBL" id="KER26519.1"/>
    </source>
</evidence>
<dbReference type="EMBL" id="KL596745">
    <property type="protein sequence ID" value="KER26519.1"/>
    <property type="molecule type" value="Genomic_DNA"/>
</dbReference>
<sequence>MGYGLPSLSQPKYKDSPIAVYAHTRTERQSLIRELAGLGKKKQTQIEAKQSEHDKAGNEEKLHCFEFCDIRLSIV</sequence>
<dbReference type="AlphaFoldDB" id="A0A075AE62"/>
<dbReference type="CTD" id="20320420"/>
<dbReference type="RefSeq" id="XP_009169712.1">
    <property type="nucleotide sequence ID" value="XM_009171448.1"/>
</dbReference>
<dbReference type="Proteomes" id="UP000054324">
    <property type="component" value="Unassembled WGS sequence"/>
</dbReference>
<proteinExistence type="predicted"/>
<accession>A0A075AE62</accession>
<organism evidence="1 2">
    <name type="scientific">Opisthorchis viverrini</name>
    <name type="common">Southeast Asian liver fluke</name>
    <dbReference type="NCBI Taxonomy" id="6198"/>
    <lineage>
        <taxon>Eukaryota</taxon>
        <taxon>Metazoa</taxon>
        <taxon>Spiralia</taxon>
        <taxon>Lophotrochozoa</taxon>
        <taxon>Platyhelminthes</taxon>
        <taxon>Trematoda</taxon>
        <taxon>Digenea</taxon>
        <taxon>Opisthorchiida</taxon>
        <taxon>Opisthorchiata</taxon>
        <taxon>Opisthorchiidae</taxon>
        <taxon>Opisthorchis</taxon>
    </lineage>
</organism>
<name>A0A075AE62_OPIVI</name>
<evidence type="ECO:0000313" key="2">
    <source>
        <dbReference type="Proteomes" id="UP000054324"/>
    </source>
</evidence>
<gene>
    <name evidence="1" type="ORF">T265_06238</name>
</gene>
<dbReference type="KEGG" id="ovi:T265_06238"/>
<dbReference type="GeneID" id="20320420"/>
<keyword evidence="2" id="KW-1185">Reference proteome</keyword>
<reference evidence="1 2" key="1">
    <citation type="submission" date="2013-11" db="EMBL/GenBank/DDBJ databases">
        <title>Opisthorchis viverrini - life in the bile duct.</title>
        <authorList>
            <person name="Young N.D."/>
            <person name="Nagarajan N."/>
            <person name="Lin S.J."/>
            <person name="Korhonen P.K."/>
            <person name="Jex A.R."/>
            <person name="Hall R.S."/>
            <person name="Safavi-Hemami H."/>
            <person name="Kaewkong W."/>
            <person name="Bertrand D."/>
            <person name="Gao S."/>
            <person name="Seet Q."/>
            <person name="Wongkham S."/>
            <person name="Teh B.T."/>
            <person name="Wongkham C."/>
            <person name="Intapan P.M."/>
            <person name="Maleewong W."/>
            <person name="Yang X."/>
            <person name="Hu M."/>
            <person name="Wang Z."/>
            <person name="Hofmann A."/>
            <person name="Sternberg P.W."/>
            <person name="Tan P."/>
            <person name="Wang J."/>
            <person name="Gasser R.B."/>
        </authorList>
    </citation>
    <scope>NUCLEOTIDE SEQUENCE [LARGE SCALE GENOMIC DNA]</scope>
</reference>